<feature type="region of interest" description="Disordered" evidence="2">
    <location>
        <begin position="269"/>
        <end position="348"/>
    </location>
</feature>
<feature type="region of interest" description="Disordered" evidence="2">
    <location>
        <begin position="442"/>
        <end position="461"/>
    </location>
</feature>
<keyword evidence="4" id="KW-1185">Reference proteome</keyword>
<keyword evidence="1" id="KW-0040">ANK repeat</keyword>
<dbReference type="EMBL" id="JAFIRN010000010">
    <property type="protein sequence ID" value="KAG5841214.1"/>
    <property type="molecule type" value="Genomic_DNA"/>
</dbReference>
<dbReference type="InterPro" id="IPR036770">
    <property type="entry name" value="Ankyrin_rpt-contain_sf"/>
</dbReference>
<feature type="repeat" description="ANK" evidence="1">
    <location>
        <begin position="54"/>
        <end position="86"/>
    </location>
</feature>
<dbReference type="PROSITE" id="PS50297">
    <property type="entry name" value="ANK_REP_REGION"/>
    <property type="match status" value="2"/>
</dbReference>
<evidence type="ECO:0000256" key="2">
    <source>
        <dbReference type="SAM" id="MobiDB-lite"/>
    </source>
</evidence>
<gene>
    <name evidence="3" type="ORF">ANANG_G00197190</name>
</gene>
<dbReference type="SUPFAM" id="SSF48403">
    <property type="entry name" value="Ankyrin repeat"/>
    <property type="match status" value="1"/>
</dbReference>
<evidence type="ECO:0000256" key="1">
    <source>
        <dbReference type="PROSITE-ProRule" id="PRU00023"/>
    </source>
</evidence>
<dbReference type="Pfam" id="PF12796">
    <property type="entry name" value="Ank_2"/>
    <property type="match status" value="1"/>
</dbReference>
<dbReference type="PANTHER" id="PTHR24176:SF14">
    <property type="entry name" value="ANKYRIN REPEAT DOMAIN-CONTAINING PROTEIN 31"/>
    <property type="match status" value="1"/>
</dbReference>
<dbReference type="AlphaFoldDB" id="A0A9D3RS13"/>
<dbReference type="PANTHER" id="PTHR24176">
    <property type="entry name" value="ANKYRIN REPEAT DOMAIN-CONTAINING PROTEIN 31-RELATED"/>
    <property type="match status" value="1"/>
</dbReference>
<sequence>MCKCLCCYHILWRTTTGLEVTRWTALHEASALGHVAVVEELLLSGADINSRGLEGLTPLHDAVTSNHYETVKLLLQYGSNPNDQNVFGKSPLDLECAECIKELLSTFRGPFVSPREGSSKPPPVEKRKPSAPSLYCESDRSGSGTRPSKESHGCSEVSTLESTITTLESVEKKQKEMSTWEFSSPEDIGKFSEAFFQIQEVLNGVLNKHKAENRELTRKYRMASDSFKQGLLREQLMSLASRQKCLLSILQQQNALKLSVQAQGCRLLAGQPSTQGPKPGAGAPWGRNTGPYRRTPQQEAPLSCHGGVSEETPPSLSVSSPGDAGVLHHSSDSTHTSSDTDSVDPEAEVDGLGDAEVAMPRTDNALHPETGRPGRGLEQAKISAHQSTLPSSSQPAAGSRGDEQRSEVTGENAVDCSSQMAFLEVANNSASIAPSSFTVEHHTSQTHPTRPNVTPVPSSSTVYLSQPPGWITTQQNALGVNKTLVRTKKSGAGTADDLQGRGFPHEVRVIAQGQRNSSETHSRKGRNSAPGYPVPDKTSSGAALSPKDQKSAFEAAACKTLPQHGDTAVRNRQLTDLIQRGVIKPGDQALQQTLKVTYRSKSPLMYAESSDLAAKDSLATQAFFPDFTPVVTHHTEEAVKTSVSNFMEINRIILISNDEFMPSHLMDRYWDVFSQSEDWAI</sequence>
<evidence type="ECO:0000313" key="4">
    <source>
        <dbReference type="Proteomes" id="UP001044222"/>
    </source>
</evidence>
<dbReference type="PROSITE" id="PS50088">
    <property type="entry name" value="ANK_REPEAT"/>
    <property type="match status" value="2"/>
</dbReference>
<feature type="compositionally biased region" description="Polar residues" evidence="2">
    <location>
        <begin position="445"/>
        <end position="461"/>
    </location>
</feature>
<feature type="repeat" description="ANK" evidence="1">
    <location>
        <begin position="21"/>
        <end position="53"/>
    </location>
</feature>
<evidence type="ECO:0000313" key="3">
    <source>
        <dbReference type="EMBL" id="KAG5841214.1"/>
    </source>
</evidence>
<evidence type="ECO:0008006" key="5">
    <source>
        <dbReference type="Google" id="ProtNLM"/>
    </source>
</evidence>
<comment type="caution">
    <text evidence="3">The sequence shown here is derived from an EMBL/GenBank/DDBJ whole genome shotgun (WGS) entry which is preliminary data.</text>
</comment>
<accession>A0A9D3RS13</accession>
<proteinExistence type="predicted"/>
<reference evidence="3" key="1">
    <citation type="submission" date="2021-01" db="EMBL/GenBank/DDBJ databases">
        <title>A chromosome-scale assembly of European eel, Anguilla anguilla.</title>
        <authorList>
            <person name="Henkel C."/>
            <person name="Jong-Raadsen S.A."/>
            <person name="Dufour S."/>
            <person name="Weltzien F.-A."/>
            <person name="Palstra A.P."/>
            <person name="Pelster B."/>
            <person name="Spaink H.P."/>
            <person name="Van Den Thillart G.E."/>
            <person name="Jansen H."/>
            <person name="Zahm M."/>
            <person name="Klopp C."/>
            <person name="Cedric C."/>
            <person name="Louis A."/>
            <person name="Berthelot C."/>
            <person name="Parey E."/>
            <person name="Roest Crollius H."/>
            <person name="Montfort J."/>
            <person name="Robinson-Rechavi M."/>
            <person name="Bucao C."/>
            <person name="Bouchez O."/>
            <person name="Gislard M."/>
            <person name="Lluch J."/>
            <person name="Milhes M."/>
            <person name="Lampietro C."/>
            <person name="Lopez Roques C."/>
            <person name="Donnadieu C."/>
            <person name="Braasch I."/>
            <person name="Desvignes T."/>
            <person name="Postlethwait J."/>
            <person name="Bobe J."/>
            <person name="Guiguen Y."/>
            <person name="Dirks R."/>
        </authorList>
    </citation>
    <scope>NUCLEOTIDE SEQUENCE</scope>
    <source>
        <strain evidence="3">Tag_6206</strain>
        <tissue evidence="3">Liver</tissue>
    </source>
</reference>
<dbReference type="SMART" id="SM00248">
    <property type="entry name" value="ANK"/>
    <property type="match status" value="2"/>
</dbReference>
<feature type="region of interest" description="Disordered" evidence="2">
    <location>
        <begin position="361"/>
        <end position="410"/>
    </location>
</feature>
<dbReference type="Proteomes" id="UP001044222">
    <property type="component" value="Chromosome 10"/>
</dbReference>
<name>A0A9D3RS13_ANGAN</name>
<feature type="region of interest" description="Disordered" evidence="2">
    <location>
        <begin position="111"/>
        <end position="157"/>
    </location>
</feature>
<dbReference type="InterPro" id="IPR002110">
    <property type="entry name" value="Ankyrin_rpt"/>
</dbReference>
<protein>
    <recommendedName>
        <fullName evidence="5">RAMA domain-containing protein</fullName>
    </recommendedName>
</protein>
<dbReference type="InterPro" id="IPR042334">
    <property type="entry name" value="ANKRD31"/>
</dbReference>
<feature type="compositionally biased region" description="Polar residues" evidence="2">
    <location>
        <begin position="384"/>
        <end position="396"/>
    </location>
</feature>
<organism evidence="3 4">
    <name type="scientific">Anguilla anguilla</name>
    <name type="common">European freshwater eel</name>
    <name type="synonym">Muraena anguilla</name>
    <dbReference type="NCBI Taxonomy" id="7936"/>
    <lineage>
        <taxon>Eukaryota</taxon>
        <taxon>Metazoa</taxon>
        <taxon>Chordata</taxon>
        <taxon>Craniata</taxon>
        <taxon>Vertebrata</taxon>
        <taxon>Euteleostomi</taxon>
        <taxon>Actinopterygii</taxon>
        <taxon>Neopterygii</taxon>
        <taxon>Teleostei</taxon>
        <taxon>Anguilliformes</taxon>
        <taxon>Anguillidae</taxon>
        <taxon>Anguilla</taxon>
    </lineage>
</organism>
<feature type="region of interest" description="Disordered" evidence="2">
    <location>
        <begin position="511"/>
        <end position="548"/>
    </location>
</feature>
<dbReference type="Gene3D" id="1.25.40.20">
    <property type="entry name" value="Ankyrin repeat-containing domain"/>
    <property type="match status" value="1"/>
</dbReference>